<keyword evidence="2" id="KW-1184">Jasmonic acid signaling pathway</keyword>
<dbReference type="PANTHER" id="PTHR33077">
    <property type="entry name" value="PROTEIN TIFY 4A-RELATED-RELATED"/>
    <property type="match status" value="1"/>
</dbReference>
<evidence type="ECO:0000256" key="1">
    <source>
        <dbReference type="ARBA" id="ARBA00008614"/>
    </source>
</evidence>
<comment type="subcellular location">
    <subcellularLocation>
        <location evidence="2">Nucleus</location>
    </subcellularLocation>
</comment>
<evidence type="ECO:0000256" key="2">
    <source>
        <dbReference type="RuleBase" id="RU369065"/>
    </source>
</evidence>
<comment type="caution">
    <text evidence="5">The sequence shown here is derived from an EMBL/GenBank/DDBJ whole genome shotgun (WGS) entry which is preliminary data.</text>
</comment>
<dbReference type="EMBL" id="JAFEMO010000005">
    <property type="protein sequence ID" value="KAH7570909.1"/>
    <property type="molecule type" value="Genomic_DNA"/>
</dbReference>
<protein>
    <recommendedName>
        <fullName evidence="2">Protein TIFY</fullName>
    </recommendedName>
    <alternativeName>
        <fullName evidence="2">Jasmonate ZIM domain-containing protein</fullName>
    </alternativeName>
</protein>
<dbReference type="PROSITE" id="PS51320">
    <property type="entry name" value="TIFY"/>
    <property type="match status" value="1"/>
</dbReference>
<dbReference type="InterPro" id="IPR018467">
    <property type="entry name" value="CCT_CS"/>
</dbReference>
<dbReference type="PANTHER" id="PTHR33077:SF90">
    <property type="entry name" value="PROTEIN TIFY 7"/>
    <property type="match status" value="1"/>
</dbReference>
<feature type="domain" description="Tify" evidence="4">
    <location>
        <begin position="200"/>
        <end position="235"/>
    </location>
</feature>
<dbReference type="Pfam" id="PF06200">
    <property type="entry name" value="tify"/>
    <property type="match status" value="1"/>
</dbReference>
<evidence type="ECO:0000256" key="3">
    <source>
        <dbReference type="SAM" id="MobiDB-lite"/>
    </source>
</evidence>
<evidence type="ECO:0000313" key="5">
    <source>
        <dbReference type="EMBL" id="KAH7570909.1"/>
    </source>
</evidence>
<organism evidence="5 6">
    <name type="scientific">Xanthoceras sorbifolium</name>
    <dbReference type="NCBI Taxonomy" id="99658"/>
    <lineage>
        <taxon>Eukaryota</taxon>
        <taxon>Viridiplantae</taxon>
        <taxon>Streptophyta</taxon>
        <taxon>Embryophyta</taxon>
        <taxon>Tracheophyta</taxon>
        <taxon>Spermatophyta</taxon>
        <taxon>Magnoliopsida</taxon>
        <taxon>eudicotyledons</taxon>
        <taxon>Gunneridae</taxon>
        <taxon>Pentapetalae</taxon>
        <taxon>rosids</taxon>
        <taxon>malvids</taxon>
        <taxon>Sapindales</taxon>
        <taxon>Sapindaceae</taxon>
        <taxon>Xanthoceroideae</taxon>
        <taxon>Xanthoceras</taxon>
    </lineage>
</organism>
<dbReference type="Pfam" id="PF09425">
    <property type="entry name" value="Jas_motif"/>
    <property type="match status" value="1"/>
</dbReference>
<keyword evidence="2" id="KW-0539">Nucleus</keyword>
<feature type="region of interest" description="Disordered" evidence="3">
    <location>
        <begin position="369"/>
        <end position="396"/>
    </location>
</feature>
<evidence type="ECO:0000313" key="6">
    <source>
        <dbReference type="Proteomes" id="UP000827721"/>
    </source>
</evidence>
<accession>A0ABQ8I376</accession>
<comment type="domain">
    <text evidence="2">The jas domain is required for interaction with COI1.</text>
</comment>
<comment type="similarity">
    <text evidence="1 2">Belongs to the TIFY/JAZ family.</text>
</comment>
<reference evidence="5 6" key="1">
    <citation type="submission" date="2021-02" db="EMBL/GenBank/DDBJ databases">
        <title>Plant Genome Project.</title>
        <authorList>
            <person name="Zhang R.-G."/>
        </authorList>
    </citation>
    <scope>NUCLEOTIDE SEQUENCE [LARGE SCALE GENOMIC DNA]</scope>
    <source>
        <tissue evidence="5">Leaves</tissue>
    </source>
</reference>
<dbReference type="Proteomes" id="UP000827721">
    <property type="component" value="Unassembled WGS sequence"/>
</dbReference>
<dbReference type="InterPro" id="IPR010399">
    <property type="entry name" value="Tify_dom"/>
</dbReference>
<gene>
    <name evidence="5" type="ORF">JRO89_XS05G0221300</name>
</gene>
<dbReference type="InterPro" id="IPR040390">
    <property type="entry name" value="TIFY/JAZ"/>
</dbReference>
<dbReference type="SMART" id="SM00979">
    <property type="entry name" value="TIFY"/>
    <property type="match status" value="1"/>
</dbReference>
<comment type="function">
    <text evidence="2">Repressor of jasmonate responses.</text>
</comment>
<keyword evidence="6" id="KW-1185">Reference proteome</keyword>
<sequence length="396" mass="41489">MERDFLGLSSKEPLAVVKEEVNTDGCQEIGFAKGSGVQWPFSNKVTAVPPHFMTFKVAQEDKTRKIVPEPLVSSGFMPIPPVDAYDPSKRRSTAEIQKSFNHNRQGGTHISLTAYSVQHDAHPMHRPHNVKTFPVSQAISVSVDNPFFKNPFATVGQNLGGANTKQQLPGGIPVATPHSSLPTFGSVGGITEQCNGPKTNGGPPAQLTIFYAGTVNVYEDISPEKAQAIMLLAGNGSSIAPIAAQPKVQVQAPSLKPGAVGGVMVNQPVNAPPCTGLPSPISVSSHTGAQSGSGSTSTEEVMVVKTSGIATTPVWKPEPPKTVNAVGSVATTSTMQAGPSKFCAAFPQARKASLASFLEKRKQRSMNAAPYVINKGSPECSAPEDNGMNISARKAG</sequence>
<proteinExistence type="inferred from homology"/>
<evidence type="ECO:0000259" key="4">
    <source>
        <dbReference type="PROSITE" id="PS51320"/>
    </source>
</evidence>
<name>A0ABQ8I376_9ROSI</name>